<dbReference type="Proteomes" id="UP000235162">
    <property type="component" value="Unassembled WGS sequence"/>
</dbReference>
<reference evidence="4 5" key="1">
    <citation type="submission" date="2018-01" db="EMBL/GenBank/DDBJ databases">
        <title>The draft genome sequence of Halioglobus japonicus S1-36.</title>
        <authorList>
            <person name="Du Z.-J."/>
            <person name="Shi M.-J."/>
        </authorList>
    </citation>
    <scope>NUCLEOTIDE SEQUENCE [LARGE SCALE GENOMIC DNA]</scope>
    <source>
        <strain evidence="4 5">S1-36</strain>
    </source>
</reference>
<evidence type="ECO:0000256" key="3">
    <source>
        <dbReference type="ARBA" id="ARBA00022691"/>
    </source>
</evidence>
<proteinExistence type="predicted"/>
<dbReference type="PROSITE" id="PS51585">
    <property type="entry name" value="SAM_MT_TPMT"/>
    <property type="match status" value="1"/>
</dbReference>
<accession>A0AAP8MHV9</accession>
<keyword evidence="3" id="KW-0949">S-adenosyl-L-methionine</keyword>
<comment type="caution">
    <text evidence="4">The sequence shown here is derived from an EMBL/GenBank/DDBJ whole genome shotgun (WGS) entry which is preliminary data.</text>
</comment>
<dbReference type="InterPro" id="IPR029063">
    <property type="entry name" value="SAM-dependent_MTases_sf"/>
</dbReference>
<dbReference type="InterPro" id="IPR008854">
    <property type="entry name" value="TPMT"/>
</dbReference>
<dbReference type="AlphaFoldDB" id="A0AAP8MHV9"/>
<sequence>MEASFWEDRWTNSKIGFHEGETNRHLAQYWESLDVAAVEAVFVPLAGKTLDIAWLMRSHPVLANEVSATAAKAFFAEHGIDHTQ</sequence>
<evidence type="ECO:0008006" key="6">
    <source>
        <dbReference type="Google" id="ProtNLM"/>
    </source>
</evidence>
<evidence type="ECO:0000313" key="4">
    <source>
        <dbReference type="EMBL" id="PLW88040.1"/>
    </source>
</evidence>
<dbReference type="PANTHER" id="PTHR10259">
    <property type="entry name" value="THIOPURINE S-METHYLTRANSFERASE"/>
    <property type="match status" value="1"/>
</dbReference>
<dbReference type="GO" id="GO:0032259">
    <property type="term" value="P:methylation"/>
    <property type="evidence" value="ECO:0007669"/>
    <property type="project" value="UniProtKB-KW"/>
</dbReference>
<dbReference type="Gene3D" id="3.40.50.150">
    <property type="entry name" value="Vaccinia Virus protein VP39"/>
    <property type="match status" value="1"/>
</dbReference>
<dbReference type="KEGG" id="hja:BST95_12555"/>
<protein>
    <recommendedName>
        <fullName evidence="6">Thiopurine S-methyltransferase</fullName>
    </recommendedName>
</protein>
<keyword evidence="5" id="KW-1185">Reference proteome</keyword>
<organism evidence="4 5">
    <name type="scientific">Halioglobus japonicus</name>
    <dbReference type="NCBI Taxonomy" id="930805"/>
    <lineage>
        <taxon>Bacteria</taxon>
        <taxon>Pseudomonadati</taxon>
        <taxon>Pseudomonadota</taxon>
        <taxon>Gammaproteobacteria</taxon>
        <taxon>Cellvibrionales</taxon>
        <taxon>Halieaceae</taxon>
        <taxon>Halioglobus</taxon>
    </lineage>
</organism>
<gene>
    <name evidence="4" type="ORF">C0029_05630</name>
</gene>
<dbReference type="GO" id="GO:0008119">
    <property type="term" value="F:thiopurine S-methyltransferase activity"/>
    <property type="evidence" value="ECO:0007669"/>
    <property type="project" value="TreeGrafter"/>
</dbReference>
<dbReference type="PANTHER" id="PTHR10259:SF11">
    <property type="entry name" value="THIOPURINE S-METHYLTRANSFERASE"/>
    <property type="match status" value="1"/>
</dbReference>
<keyword evidence="2" id="KW-0808">Transferase</keyword>
<evidence type="ECO:0000256" key="1">
    <source>
        <dbReference type="ARBA" id="ARBA00022603"/>
    </source>
</evidence>
<dbReference type="EMBL" id="PKUR01000001">
    <property type="protein sequence ID" value="PLW88040.1"/>
    <property type="molecule type" value="Genomic_DNA"/>
</dbReference>
<keyword evidence="1" id="KW-0489">Methyltransferase</keyword>
<evidence type="ECO:0000256" key="2">
    <source>
        <dbReference type="ARBA" id="ARBA00022679"/>
    </source>
</evidence>
<dbReference type="SUPFAM" id="SSF53335">
    <property type="entry name" value="S-adenosyl-L-methionine-dependent methyltransferases"/>
    <property type="match status" value="1"/>
</dbReference>
<evidence type="ECO:0000313" key="5">
    <source>
        <dbReference type="Proteomes" id="UP000235162"/>
    </source>
</evidence>
<name>A0AAP8MHV9_9GAMM</name>
<dbReference type="Pfam" id="PF05724">
    <property type="entry name" value="TPMT"/>
    <property type="match status" value="1"/>
</dbReference>